<reference evidence="1 2" key="1">
    <citation type="journal article" date="2015" name="Front. Microbiol.">
        <title>Discovery, Prevalence, and Persistence of Novel Circular Single-Stranded DNA Viruses in the Ctenophores Mnemiopsis leidyi and Beroe ovata.</title>
        <authorList>
            <person name="Breitbart M."/>
            <person name="Benner B.E."/>
            <person name="Jernigan P.E."/>
            <person name="Rosario K."/>
            <person name="Birsa L.M."/>
            <person name="Harbeitner R.C."/>
            <person name="Fulford S."/>
            <person name="Graham C."/>
            <person name="Walters A."/>
            <person name="Goldsmith D.B."/>
            <person name="Berger S.A."/>
            <person name="Nejstgaard J.C."/>
        </authorList>
    </citation>
    <scope>NUCLEOTIDE SEQUENCE [LARGE SCALE GENOMIC DNA]</scope>
    <source>
        <strain evidence="1">I1098</strain>
    </source>
</reference>
<dbReference type="KEGG" id="vg:26797694"/>
<dbReference type="Proteomes" id="UP000201760">
    <property type="component" value="Segment"/>
</dbReference>
<dbReference type="RefSeq" id="YP_009226564.1">
    <property type="nucleotide sequence ID" value="NC_029109.1"/>
</dbReference>
<proteinExistence type="predicted"/>
<dbReference type="EMBL" id="KT945163">
    <property type="protein sequence ID" value="ALY05859.1"/>
    <property type="molecule type" value="Genomic_DNA"/>
</dbReference>
<protein>
    <submittedName>
        <fullName evidence="1">Uncharacterized protein</fullName>
    </submittedName>
</protein>
<sequence>MIQRYWRGRRNRHQARARAQIGERRGTATAKKHAISDTDPTAYGTRVLNSVELTAIPSQQNQGSVDIDLRSRDLAYINGWKFCIELRNNLTEPLYINLAVVVPKHNATIDPNIWFRGYGIDRAIAFDPSTLNSNDFHCRPLNPDAYHILMHKRYRLNGDTDTATYAHNSGRNFMNLNLWVPLRRQIRFDESTGTGAQNGRCFFVWWCDKYMSNTGTVTTAASLQMSKRIICYFRDPRN</sequence>
<evidence type="ECO:0000313" key="1">
    <source>
        <dbReference type="EMBL" id="ALY05859.1"/>
    </source>
</evidence>
<evidence type="ECO:0000313" key="2">
    <source>
        <dbReference type="Proteomes" id="UP000201760"/>
    </source>
</evidence>
<organism evidence="1 2">
    <name type="scientific">Ctenophore-associated circular virus 2</name>
    <dbReference type="NCBI Taxonomy" id="1778559"/>
    <lineage>
        <taxon>Viruses</taxon>
        <taxon>Monodnaviria</taxon>
        <taxon>Shotokuvirae</taxon>
        <taxon>Cressdnaviricota</taxon>
        <taxon>Arfiviricetes</taxon>
        <taxon>Gredzevirales</taxon>
        <taxon>Ouroboviridae</taxon>
        <taxon>Tethyvirus</taxon>
        <taxon>Tethyvirus nemileis</taxon>
    </lineage>
</organism>
<name>A0A141MJA8_9VIRU</name>
<dbReference type="GeneID" id="26797694"/>
<accession>A0A141MJA8</accession>
<dbReference type="OrthoDB" id="23973at10239"/>
<keyword evidence="2" id="KW-1185">Reference proteome</keyword>